<keyword evidence="2" id="KW-1185">Reference proteome</keyword>
<dbReference type="OrthoDB" id="541181at2"/>
<comment type="caution">
    <text evidence="1">The sequence shown here is derived from an EMBL/GenBank/DDBJ whole genome shotgun (WGS) entry which is preliminary data.</text>
</comment>
<protein>
    <recommendedName>
        <fullName evidence="3">DUF3104 domain-containing protein</fullName>
    </recommendedName>
</protein>
<gene>
    <name evidence="1" type="ORF">C7K55_00630</name>
</gene>
<evidence type="ECO:0000313" key="1">
    <source>
        <dbReference type="EMBL" id="PSJ07286.1"/>
    </source>
</evidence>
<sequence length="74" mass="8410">MTGPTCSSAQASSTVNLHQGACVHLESDEQLYQVIGVDDHHDRCWLRRWPLARQGSEVFEISLQQVRPAWPHRS</sequence>
<evidence type="ECO:0008006" key="3">
    <source>
        <dbReference type="Google" id="ProtNLM"/>
    </source>
</evidence>
<evidence type="ECO:0000313" key="2">
    <source>
        <dbReference type="Proteomes" id="UP000243002"/>
    </source>
</evidence>
<reference evidence="1 2" key="1">
    <citation type="journal article" date="2018" name="Environ. Microbiol.">
        <title>Ecological and genomic features of two widespread freshwater picocyanobacteria.</title>
        <authorList>
            <person name="Cabello-Yeves P.J."/>
            <person name="Picazo A."/>
            <person name="Camacho A."/>
            <person name="Callieri C."/>
            <person name="Rosselli R."/>
            <person name="Roda-Garcia J.J."/>
            <person name="Coutinho F.H."/>
            <person name="Rodriguez-Valera F."/>
        </authorList>
    </citation>
    <scope>NUCLEOTIDE SEQUENCE [LARGE SCALE GENOMIC DNA]</scope>
    <source>
        <strain evidence="1 2">Tous</strain>
    </source>
</reference>
<dbReference type="Proteomes" id="UP000243002">
    <property type="component" value="Unassembled WGS sequence"/>
</dbReference>
<proteinExistence type="predicted"/>
<dbReference type="RefSeq" id="WP_106501473.1">
    <property type="nucleotide sequence ID" value="NZ_PXXO01000001.1"/>
</dbReference>
<dbReference type="EMBL" id="PXXO01000001">
    <property type="protein sequence ID" value="PSJ07286.1"/>
    <property type="molecule type" value="Genomic_DNA"/>
</dbReference>
<organism evidence="1 2">
    <name type="scientific">Cyanobium usitatum str. Tous</name>
    <dbReference type="NCBI Taxonomy" id="2116684"/>
    <lineage>
        <taxon>Bacteria</taxon>
        <taxon>Bacillati</taxon>
        <taxon>Cyanobacteriota</taxon>
        <taxon>Cyanophyceae</taxon>
        <taxon>Synechococcales</taxon>
        <taxon>Prochlorococcaceae</taxon>
        <taxon>Cyanobium</taxon>
    </lineage>
</organism>
<dbReference type="AlphaFoldDB" id="A0A2P7N1H5"/>
<name>A0A2P7N1H5_9CYAN</name>
<accession>A0A2P7N1H5</accession>